<dbReference type="RefSeq" id="WP_085292657.1">
    <property type="nucleotide sequence ID" value="NZ_NCXM01000039.1"/>
</dbReference>
<dbReference type="EMBL" id="NCXM01000039">
    <property type="protein sequence ID" value="OSC22371.1"/>
    <property type="molecule type" value="Genomic_DNA"/>
</dbReference>
<evidence type="ECO:0000256" key="2">
    <source>
        <dbReference type="ARBA" id="ARBA00022643"/>
    </source>
</evidence>
<keyword evidence="4" id="KW-0223">Dioxygenase</keyword>
<comment type="caution">
    <text evidence="4">The sequence shown here is derived from an EMBL/GenBank/DDBJ whole genome shotgun (WGS) entry which is preliminary data.</text>
</comment>
<dbReference type="InterPro" id="IPR013785">
    <property type="entry name" value="Aldolase_TIM"/>
</dbReference>
<dbReference type="GO" id="GO:0018580">
    <property type="term" value="F:nitronate monooxygenase activity"/>
    <property type="evidence" value="ECO:0007669"/>
    <property type="project" value="InterPro"/>
</dbReference>
<dbReference type="AlphaFoldDB" id="A0A1X2KKY0"/>
<dbReference type="Pfam" id="PF03060">
    <property type="entry name" value="NMO"/>
    <property type="match status" value="2"/>
</dbReference>
<evidence type="ECO:0000256" key="1">
    <source>
        <dbReference type="ARBA" id="ARBA00022630"/>
    </source>
</evidence>
<organism evidence="4 5">
    <name type="scientific">Mycolicibacterium vulneris</name>
    <dbReference type="NCBI Taxonomy" id="547163"/>
    <lineage>
        <taxon>Bacteria</taxon>
        <taxon>Bacillati</taxon>
        <taxon>Actinomycetota</taxon>
        <taxon>Actinomycetes</taxon>
        <taxon>Mycobacteriales</taxon>
        <taxon>Mycobacteriaceae</taxon>
        <taxon>Mycolicibacterium</taxon>
    </lineage>
</organism>
<dbReference type="Proteomes" id="UP000242320">
    <property type="component" value="Unassembled WGS sequence"/>
</dbReference>
<dbReference type="OrthoDB" id="9778912at2"/>
<dbReference type="Gene3D" id="3.20.20.70">
    <property type="entry name" value="Aldolase class I"/>
    <property type="match status" value="1"/>
</dbReference>
<keyword evidence="5" id="KW-1185">Reference proteome</keyword>
<gene>
    <name evidence="4" type="ORF">B8W69_26465</name>
</gene>
<name>A0A1X2KKY0_9MYCO</name>
<dbReference type="PANTHER" id="PTHR32332">
    <property type="entry name" value="2-NITROPROPANE DIOXYGENASE"/>
    <property type="match status" value="1"/>
</dbReference>
<dbReference type="PANTHER" id="PTHR32332:SF31">
    <property type="entry name" value="2-NITROPROPANE DIOXYGENASE FAMILY, PUTATIVE (AFU_ORTHOLOGUE AFUA_2G09850)-RELATED"/>
    <property type="match status" value="1"/>
</dbReference>
<evidence type="ECO:0000313" key="4">
    <source>
        <dbReference type="EMBL" id="OSC22371.1"/>
    </source>
</evidence>
<keyword evidence="2" id="KW-0288">FMN</keyword>
<dbReference type="CDD" id="cd04730">
    <property type="entry name" value="NPD_like"/>
    <property type="match status" value="1"/>
</dbReference>
<dbReference type="GO" id="GO:0051213">
    <property type="term" value="F:dioxygenase activity"/>
    <property type="evidence" value="ECO:0007669"/>
    <property type="project" value="UniProtKB-KW"/>
</dbReference>
<reference evidence="4 5" key="1">
    <citation type="submission" date="2017-04" db="EMBL/GenBank/DDBJ databases">
        <title>The new phylogeny of genus Mycobacterium.</title>
        <authorList>
            <person name="Tortoli E."/>
            <person name="Trovato A."/>
            <person name="Cirillo D.M."/>
        </authorList>
    </citation>
    <scope>NUCLEOTIDE SEQUENCE [LARGE SCALE GENOMIC DNA]</scope>
    <source>
        <strain evidence="4 5">DSM 45247</strain>
    </source>
</reference>
<keyword evidence="1" id="KW-0285">Flavoprotein</keyword>
<proteinExistence type="predicted"/>
<dbReference type="SUPFAM" id="SSF51412">
    <property type="entry name" value="Inosine monophosphate dehydrogenase (IMPDH)"/>
    <property type="match status" value="1"/>
</dbReference>
<sequence>MALRTAFTEFFTSQHPIALAPMGGSAGGALAAAVSNGGGLGLLGGGNGWDRDWLNRELSILAEGTDKPWGVGFQSWAVDVNTVEYALTHQPSAIMLSFGDPAAFVEPIRRANVALILQVTDLEEARQAVNIGADVIVAQGTEGGGHGARRGRSTLPFVPVVVDMAAPTPVLAAGGIADGRGVAAALALGAAGALIGTRFQATMEALVAPAISRALIDGHGEDTERSRVLDIARGSRWPSKYPARTLGHPFLEQWRDREDELAADDAAKAAYQDGVARGDLLPLPAWAGEAVDLITDLPSAADLVGALVAQAEDALARARTH</sequence>
<evidence type="ECO:0000313" key="5">
    <source>
        <dbReference type="Proteomes" id="UP000242320"/>
    </source>
</evidence>
<evidence type="ECO:0000256" key="3">
    <source>
        <dbReference type="ARBA" id="ARBA00023002"/>
    </source>
</evidence>
<accession>A0A1X2KKY0</accession>
<keyword evidence="3" id="KW-0560">Oxidoreductase</keyword>
<dbReference type="InterPro" id="IPR004136">
    <property type="entry name" value="NMO"/>
</dbReference>
<protein>
    <submittedName>
        <fullName evidence="4">2-nitropropane dioxygenase</fullName>
    </submittedName>
</protein>